<keyword evidence="6" id="KW-0255">Endonuclease</keyword>
<dbReference type="PANTHER" id="PTHR37984:SF5">
    <property type="entry name" value="PROTEIN NYNRIN-LIKE"/>
    <property type="match status" value="1"/>
</dbReference>
<dbReference type="SUPFAM" id="SSF56672">
    <property type="entry name" value="DNA/RNA polymerases"/>
    <property type="match status" value="1"/>
</dbReference>
<dbReference type="InterPro" id="IPR043502">
    <property type="entry name" value="DNA/RNA_pol_sf"/>
</dbReference>
<evidence type="ECO:0000256" key="3">
    <source>
        <dbReference type="ARBA" id="ARBA00022679"/>
    </source>
</evidence>
<sequence length="319" mass="35832">MPFGLCNAPATFERLMERVLNGIPRDRCVVYLDDLLVHASDFGGALKNLREVFSAIRQAGLRLNPAKCNLMARDTMFLGHVVSGQGVATDPGKVAAVKDWPTPTTISELRSFLGLVSYYRRFVRNFASIASPLHRLTEKGRAFGWTQACDAAFQQLKMALVDTPVLAYPYPQQPFILDTDASNVGVGAVLSQREGGAERVVAYYSCSLNRAERNYCVTRRELLAVILAVRHFRPYLLGSQFLLRTDHASLTWLLTFRQPEGQVARWLEVLQEYRFEVQHRPGHRHANADALSRRPCAEGLCRHCQRQEEREGSGPAMVV</sequence>
<dbReference type="InterPro" id="IPR041373">
    <property type="entry name" value="RT_RNaseH"/>
</dbReference>
<keyword evidence="3" id="KW-0808">Transferase</keyword>
<evidence type="ECO:0000256" key="5">
    <source>
        <dbReference type="ARBA" id="ARBA00022722"/>
    </source>
</evidence>
<dbReference type="FunFam" id="3.30.70.270:FF:000026">
    <property type="entry name" value="Transposon Ty3-G Gag-Pol polyprotein"/>
    <property type="match status" value="1"/>
</dbReference>
<keyword evidence="8" id="KW-0695">RNA-directed DNA polymerase</keyword>
<evidence type="ECO:0000256" key="7">
    <source>
        <dbReference type="ARBA" id="ARBA00022801"/>
    </source>
</evidence>
<dbReference type="PROSITE" id="PS50878">
    <property type="entry name" value="RT_POL"/>
    <property type="match status" value="1"/>
</dbReference>
<evidence type="ECO:0000256" key="1">
    <source>
        <dbReference type="ARBA" id="ARBA00010879"/>
    </source>
</evidence>
<evidence type="ECO:0000256" key="2">
    <source>
        <dbReference type="ARBA" id="ARBA00012180"/>
    </source>
</evidence>
<evidence type="ECO:0000313" key="10">
    <source>
        <dbReference type="Ensembl" id="ENSMAMP00000052352.1"/>
    </source>
</evidence>
<evidence type="ECO:0000313" key="11">
    <source>
        <dbReference type="Proteomes" id="UP000261640"/>
    </source>
</evidence>
<keyword evidence="11" id="KW-1185">Reference proteome</keyword>
<keyword evidence="5" id="KW-0540">Nuclease</keyword>
<dbReference type="GO" id="GO:0004523">
    <property type="term" value="F:RNA-DNA hybrid ribonuclease activity"/>
    <property type="evidence" value="ECO:0007669"/>
    <property type="project" value="UniProtKB-EC"/>
</dbReference>
<evidence type="ECO:0000256" key="4">
    <source>
        <dbReference type="ARBA" id="ARBA00022695"/>
    </source>
</evidence>
<dbReference type="InterPro" id="IPR000477">
    <property type="entry name" value="RT_dom"/>
</dbReference>
<dbReference type="CDD" id="cd01647">
    <property type="entry name" value="RT_LTR"/>
    <property type="match status" value="1"/>
</dbReference>
<keyword evidence="7" id="KW-0378">Hydrolase</keyword>
<comment type="similarity">
    <text evidence="1">Belongs to the beta type-B retroviral polymerase family. HERV class-II K(HML-2) pol subfamily.</text>
</comment>
<dbReference type="EC" id="3.1.26.4" evidence="2"/>
<dbReference type="Gene3D" id="3.30.70.270">
    <property type="match status" value="2"/>
</dbReference>
<dbReference type="AlphaFoldDB" id="A0A7N8XXX0"/>
<dbReference type="GO" id="GO:0003964">
    <property type="term" value="F:RNA-directed DNA polymerase activity"/>
    <property type="evidence" value="ECO:0007669"/>
    <property type="project" value="UniProtKB-KW"/>
</dbReference>
<accession>A0A7N8XXX0</accession>
<organism evidence="10 11">
    <name type="scientific">Mastacembelus armatus</name>
    <name type="common">zig-zag eel</name>
    <dbReference type="NCBI Taxonomy" id="205130"/>
    <lineage>
        <taxon>Eukaryota</taxon>
        <taxon>Metazoa</taxon>
        <taxon>Chordata</taxon>
        <taxon>Craniata</taxon>
        <taxon>Vertebrata</taxon>
        <taxon>Euteleostomi</taxon>
        <taxon>Actinopterygii</taxon>
        <taxon>Neopterygii</taxon>
        <taxon>Teleostei</taxon>
        <taxon>Neoteleostei</taxon>
        <taxon>Acanthomorphata</taxon>
        <taxon>Anabantaria</taxon>
        <taxon>Synbranchiformes</taxon>
        <taxon>Mastacembelidae</taxon>
        <taxon>Mastacembelus</taxon>
    </lineage>
</organism>
<reference evidence="10" key="2">
    <citation type="submission" date="2025-09" db="UniProtKB">
        <authorList>
            <consortium name="Ensembl"/>
        </authorList>
    </citation>
    <scope>IDENTIFICATION</scope>
</reference>
<protein>
    <recommendedName>
        <fullName evidence="2">ribonuclease H</fullName>
        <ecNumber evidence="2">3.1.26.4</ecNumber>
    </recommendedName>
</protein>
<evidence type="ECO:0000256" key="8">
    <source>
        <dbReference type="ARBA" id="ARBA00022918"/>
    </source>
</evidence>
<dbReference type="CDD" id="cd09274">
    <property type="entry name" value="RNase_HI_RT_Ty3"/>
    <property type="match status" value="1"/>
</dbReference>
<dbReference type="Pfam" id="PF00078">
    <property type="entry name" value="RVT_1"/>
    <property type="match status" value="1"/>
</dbReference>
<dbReference type="Pfam" id="PF17917">
    <property type="entry name" value="RT_RNaseH"/>
    <property type="match status" value="1"/>
</dbReference>
<dbReference type="GeneTree" id="ENSGT01100000263500"/>
<dbReference type="Gene3D" id="3.10.20.370">
    <property type="match status" value="1"/>
</dbReference>
<reference evidence="10" key="1">
    <citation type="submission" date="2025-08" db="UniProtKB">
        <authorList>
            <consortium name="Ensembl"/>
        </authorList>
    </citation>
    <scope>IDENTIFICATION</scope>
</reference>
<keyword evidence="4" id="KW-0548">Nucleotidyltransferase</keyword>
<dbReference type="PANTHER" id="PTHR37984">
    <property type="entry name" value="PROTEIN CBG26694"/>
    <property type="match status" value="1"/>
</dbReference>
<evidence type="ECO:0000259" key="9">
    <source>
        <dbReference type="PROSITE" id="PS50878"/>
    </source>
</evidence>
<dbReference type="InterPro" id="IPR050951">
    <property type="entry name" value="Retrovirus_Pol_polyprotein"/>
</dbReference>
<dbReference type="Ensembl" id="ENSMAMT00000042962.1">
    <property type="protein sequence ID" value="ENSMAMP00000052352.1"/>
    <property type="gene ID" value="ENSMAMG00000024269.1"/>
</dbReference>
<name>A0A7N8XXX0_9TELE</name>
<proteinExistence type="inferred from homology"/>
<dbReference type="Proteomes" id="UP000261640">
    <property type="component" value="Unplaced"/>
</dbReference>
<dbReference type="FunFam" id="3.30.70.270:FF:000003">
    <property type="entry name" value="Transposon Ty3-G Gag-Pol polyprotein"/>
    <property type="match status" value="1"/>
</dbReference>
<dbReference type="InterPro" id="IPR043128">
    <property type="entry name" value="Rev_trsase/Diguanyl_cyclase"/>
</dbReference>
<feature type="domain" description="Reverse transcriptase" evidence="9">
    <location>
        <begin position="1"/>
        <end position="82"/>
    </location>
</feature>
<dbReference type="FunFam" id="3.10.20.370:FF:000001">
    <property type="entry name" value="Retrovirus-related Pol polyprotein from transposon 17.6-like protein"/>
    <property type="match status" value="1"/>
</dbReference>
<evidence type="ECO:0000256" key="6">
    <source>
        <dbReference type="ARBA" id="ARBA00022759"/>
    </source>
</evidence>
<dbReference type="InParanoid" id="A0A7N8XXX0"/>